<evidence type="ECO:0000259" key="2">
    <source>
        <dbReference type="Pfam" id="PF07859"/>
    </source>
</evidence>
<dbReference type="PANTHER" id="PTHR48081">
    <property type="entry name" value="AB HYDROLASE SUPERFAMILY PROTEIN C4A8.06C"/>
    <property type="match status" value="1"/>
</dbReference>
<evidence type="ECO:0000313" key="3">
    <source>
        <dbReference type="EMBL" id="KAH6896596.1"/>
    </source>
</evidence>
<dbReference type="AlphaFoldDB" id="A0A9P8WDM5"/>
<name>A0A9P8WDM5_9HYPO</name>
<dbReference type="Proteomes" id="UP000777438">
    <property type="component" value="Unassembled WGS sequence"/>
</dbReference>
<dbReference type="PANTHER" id="PTHR48081:SF8">
    <property type="entry name" value="ALPHA_BETA HYDROLASE FOLD-3 DOMAIN-CONTAINING PROTEIN-RELATED"/>
    <property type="match status" value="1"/>
</dbReference>
<feature type="domain" description="Alpha/beta hydrolase fold-3" evidence="2">
    <location>
        <begin position="108"/>
        <end position="324"/>
    </location>
</feature>
<sequence>MAGLSQGNSNNNRNVNKMFHSVFSTLYLWFRPSILAFFKPNIPWNLRWRLLVLQPVTLLSNAIGALPYVFSSPYTVEYITTSPGVSHKVLVFKPSGAGRGRRLRPLHVDIHGGAFIGGLPENTTVFDERVARSTGAVVVSISYRYAPEHVFPTAIDDVDATIRWLHENAEARWGADPTLMTLSGSSAGGNLALAATQQKPCHAPAPTAIKAIVTFYAVIDLRLKPIEKPRPASFPKRDPLAVLLPLYDAYAGPVRAKNMANPRMSPALAARETLPDRILLVVAGLDILVAEQMAFAERVNREDQQGGESGRVDVFYDEEAFHGYLERECGPYE</sequence>
<dbReference type="OrthoDB" id="19653at2759"/>
<reference evidence="3 4" key="1">
    <citation type="journal article" date="2021" name="Nat. Commun.">
        <title>Genetic determinants of endophytism in the Arabidopsis root mycobiome.</title>
        <authorList>
            <person name="Mesny F."/>
            <person name="Miyauchi S."/>
            <person name="Thiergart T."/>
            <person name="Pickel B."/>
            <person name="Atanasova L."/>
            <person name="Karlsson M."/>
            <person name="Huettel B."/>
            <person name="Barry K.W."/>
            <person name="Haridas S."/>
            <person name="Chen C."/>
            <person name="Bauer D."/>
            <person name="Andreopoulos W."/>
            <person name="Pangilinan J."/>
            <person name="LaButti K."/>
            <person name="Riley R."/>
            <person name="Lipzen A."/>
            <person name="Clum A."/>
            <person name="Drula E."/>
            <person name="Henrissat B."/>
            <person name="Kohler A."/>
            <person name="Grigoriev I.V."/>
            <person name="Martin F.M."/>
            <person name="Hacquard S."/>
        </authorList>
    </citation>
    <scope>NUCLEOTIDE SEQUENCE [LARGE SCALE GENOMIC DNA]</scope>
    <source>
        <strain evidence="3 4">MPI-CAGE-CH-0241</strain>
    </source>
</reference>
<evidence type="ECO:0000256" key="1">
    <source>
        <dbReference type="ARBA" id="ARBA00022801"/>
    </source>
</evidence>
<dbReference type="InterPro" id="IPR050300">
    <property type="entry name" value="GDXG_lipolytic_enzyme"/>
</dbReference>
<dbReference type="InterPro" id="IPR029058">
    <property type="entry name" value="AB_hydrolase_fold"/>
</dbReference>
<proteinExistence type="predicted"/>
<gene>
    <name evidence="3" type="ORF">B0T10DRAFT_160461</name>
</gene>
<dbReference type="GO" id="GO:0016787">
    <property type="term" value="F:hydrolase activity"/>
    <property type="evidence" value="ECO:0007669"/>
    <property type="project" value="UniProtKB-KW"/>
</dbReference>
<accession>A0A9P8WDM5</accession>
<keyword evidence="4" id="KW-1185">Reference proteome</keyword>
<organism evidence="3 4">
    <name type="scientific">Thelonectria olida</name>
    <dbReference type="NCBI Taxonomy" id="1576542"/>
    <lineage>
        <taxon>Eukaryota</taxon>
        <taxon>Fungi</taxon>
        <taxon>Dikarya</taxon>
        <taxon>Ascomycota</taxon>
        <taxon>Pezizomycotina</taxon>
        <taxon>Sordariomycetes</taxon>
        <taxon>Hypocreomycetidae</taxon>
        <taxon>Hypocreales</taxon>
        <taxon>Nectriaceae</taxon>
        <taxon>Thelonectria</taxon>
    </lineage>
</organism>
<keyword evidence="1" id="KW-0378">Hydrolase</keyword>
<protein>
    <submittedName>
        <fullName evidence="3">Lipase/esterase family protein</fullName>
    </submittedName>
</protein>
<dbReference type="SUPFAM" id="SSF53474">
    <property type="entry name" value="alpha/beta-Hydrolases"/>
    <property type="match status" value="1"/>
</dbReference>
<dbReference type="Pfam" id="PF07859">
    <property type="entry name" value="Abhydrolase_3"/>
    <property type="match status" value="1"/>
</dbReference>
<dbReference type="Gene3D" id="3.40.50.1820">
    <property type="entry name" value="alpha/beta hydrolase"/>
    <property type="match status" value="1"/>
</dbReference>
<comment type="caution">
    <text evidence="3">The sequence shown here is derived from an EMBL/GenBank/DDBJ whole genome shotgun (WGS) entry which is preliminary data.</text>
</comment>
<evidence type="ECO:0000313" key="4">
    <source>
        <dbReference type="Proteomes" id="UP000777438"/>
    </source>
</evidence>
<dbReference type="EMBL" id="JAGPYM010000003">
    <property type="protein sequence ID" value="KAH6896596.1"/>
    <property type="molecule type" value="Genomic_DNA"/>
</dbReference>
<dbReference type="InterPro" id="IPR013094">
    <property type="entry name" value="AB_hydrolase_3"/>
</dbReference>